<dbReference type="GO" id="GO:0003677">
    <property type="term" value="F:DNA binding"/>
    <property type="evidence" value="ECO:0007669"/>
    <property type="project" value="InterPro"/>
</dbReference>
<evidence type="ECO:0000313" key="1">
    <source>
        <dbReference type="EMBL" id="QJA72939.1"/>
    </source>
</evidence>
<proteinExistence type="predicted"/>
<sequence>MELDRDESREVLETLEKRSKANKSLYGFPIREPDIRRKETHKFYDIKGLWSRHKEIINLDSLGYKNTEIAKMLGIHPVTVSMTINSTLGKGAQLALREERDGEYEELREEVMDLTRKSLDKYREILDAESAGYKIQKEVADVITLDLAGMRAPTRIESKSAHMVLSSDEIEEFKRRGMRAAKASGKLIEVESEKTE</sequence>
<reference evidence="2" key="1">
    <citation type="submission" date="2020-03" db="EMBL/GenBank/DDBJ databases">
        <title>The deep terrestrial virosphere.</title>
        <authorList>
            <person name="Holmfeldt K."/>
            <person name="Nilsson E."/>
            <person name="Simone D."/>
            <person name="Lopez-Fernandez M."/>
            <person name="Wu X."/>
            <person name="de Brujin I."/>
            <person name="Lundin D."/>
            <person name="Andersson A."/>
            <person name="Bertilsson S."/>
            <person name="Dopson M."/>
        </authorList>
    </citation>
    <scope>NUCLEOTIDE SEQUENCE</scope>
    <source>
        <strain evidence="1">MM415A02558</strain>
        <strain evidence="2">TM448B01525</strain>
    </source>
</reference>
<gene>
    <name evidence="1" type="ORF">MM415A02558_0015</name>
    <name evidence="2" type="ORF">TM448B01525_0023</name>
</gene>
<evidence type="ECO:0000313" key="2">
    <source>
        <dbReference type="EMBL" id="QJH99217.1"/>
    </source>
</evidence>
<organism evidence="2">
    <name type="scientific">viral metagenome</name>
    <dbReference type="NCBI Taxonomy" id="1070528"/>
    <lineage>
        <taxon>unclassified sequences</taxon>
        <taxon>metagenomes</taxon>
        <taxon>organismal metagenomes</taxon>
    </lineage>
</organism>
<dbReference type="GO" id="GO:0006355">
    <property type="term" value="P:regulation of DNA-templated transcription"/>
    <property type="evidence" value="ECO:0007669"/>
    <property type="project" value="InterPro"/>
</dbReference>
<dbReference type="SUPFAM" id="SSF46894">
    <property type="entry name" value="C-terminal effector domain of the bipartite response regulators"/>
    <property type="match status" value="1"/>
</dbReference>
<accession>A0A6M3XPG8</accession>
<name>A0A6M3XPG8_9ZZZZ</name>
<dbReference type="EMBL" id="MT141989">
    <property type="protein sequence ID" value="QJA72939.1"/>
    <property type="molecule type" value="Genomic_DNA"/>
</dbReference>
<protein>
    <submittedName>
        <fullName evidence="2">Uncharacterized protein</fullName>
    </submittedName>
</protein>
<dbReference type="AlphaFoldDB" id="A0A6M3XPG8"/>
<dbReference type="InterPro" id="IPR016032">
    <property type="entry name" value="Sig_transdc_resp-reg_C-effctor"/>
</dbReference>
<dbReference type="EMBL" id="MT144775">
    <property type="protein sequence ID" value="QJH99217.1"/>
    <property type="molecule type" value="Genomic_DNA"/>
</dbReference>